<dbReference type="Gene3D" id="1.10.10.10">
    <property type="entry name" value="Winged helix-like DNA-binding domain superfamily/Winged helix DNA-binding domain"/>
    <property type="match status" value="1"/>
</dbReference>
<dbReference type="InterPro" id="IPR036390">
    <property type="entry name" value="WH_DNA-bd_sf"/>
</dbReference>
<dbReference type="GO" id="GO:0003677">
    <property type="term" value="F:DNA binding"/>
    <property type="evidence" value="ECO:0007669"/>
    <property type="project" value="UniProtKB-KW"/>
</dbReference>
<dbReference type="SMART" id="SM00866">
    <property type="entry name" value="UTRA"/>
    <property type="match status" value="1"/>
</dbReference>
<evidence type="ECO:0000259" key="4">
    <source>
        <dbReference type="PROSITE" id="PS50949"/>
    </source>
</evidence>
<gene>
    <name evidence="5" type="ORF">EZ242_01480</name>
</gene>
<keyword evidence="3" id="KW-0804">Transcription</keyword>
<feature type="domain" description="HTH gntR-type" evidence="4">
    <location>
        <begin position="16"/>
        <end position="84"/>
    </location>
</feature>
<dbReference type="PANTHER" id="PTHR44846">
    <property type="entry name" value="MANNOSYL-D-GLYCERATE TRANSPORT/METABOLISM SYSTEM REPRESSOR MNGR-RELATED"/>
    <property type="match status" value="1"/>
</dbReference>
<proteinExistence type="predicted"/>
<dbReference type="Pfam" id="PF00392">
    <property type="entry name" value="GntR"/>
    <property type="match status" value="1"/>
</dbReference>
<dbReference type="PANTHER" id="PTHR44846:SF1">
    <property type="entry name" value="MANNOSYL-D-GLYCERATE TRANSPORT_METABOLISM SYSTEM REPRESSOR MNGR-RELATED"/>
    <property type="match status" value="1"/>
</dbReference>
<dbReference type="Pfam" id="PF07702">
    <property type="entry name" value="UTRA"/>
    <property type="match status" value="1"/>
</dbReference>
<evidence type="ECO:0000256" key="2">
    <source>
        <dbReference type="ARBA" id="ARBA00023125"/>
    </source>
</evidence>
<evidence type="ECO:0000256" key="1">
    <source>
        <dbReference type="ARBA" id="ARBA00023015"/>
    </source>
</evidence>
<keyword evidence="2" id="KW-0238">DNA-binding</keyword>
<dbReference type="AlphaFoldDB" id="A0A4Z0C0L4"/>
<dbReference type="InterPro" id="IPR036388">
    <property type="entry name" value="WH-like_DNA-bd_sf"/>
</dbReference>
<sequence length="272" mass="28874">MAAADAELPLPRVPGTSLHRQLFLVLRDRIVSGELPTGAALPKEEALCQQFGVSRITVRRALGDLAALGLVERRHGLGTFVRGSGRVARPQPTLSFVDELRRLGAQTEVEVLAFAKEPPPAQVASLLALAAGEPALHALRLRSVKSTPLMLTDAWVPAAAAKGITRAALGKKAMYELLLQHGVRLGRVVQEISAEIASPRLAQALATEPGAPLIRLVRLLHDTQGKPVQHLTVHMSAERSRILMEVKADAVNTLNAGLVVHDALLASGAAPS</sequence>
<dbReference type="PRINTS" id="PR00035">
    <property type="entry name" value="HTHGNTR"/>
</dbReference>
<evidence type="ECO:0000256" key="3">
    <source>
        <dbReference type="ARBA" id="ARBA00023163"/>
    </source>
</evidence>
<evidence type="ECO:0000313" key="6">
    <source>
        <dbReference type="Proteomes" id="UP000297564"/>
    </source>
</evidence>
<dbReference type="CDD" id="cd07377">
    <property type="entry name" value="WHTH_GntR"/>
    <property type="match status" value="1"/>
</dbReference>
<dbReference type="InterPro" id="IPR050679">
    <property type="entry name" value="Bact_HTH_transcr_reg"/>
</dbReference>
<dbReference type="InterPro" id="IPR000524">
    <property type="entry name" value="Tscrpt_reg_HTH_GntR"/>
</dbReference>
<dbReference type="GO" id="GO:0003700">
    <property type="term" value="F:DNA-binding transcription factor activity"/>
    <property type="evidence" value="ECO:0007669"/>
    <property type="project" value="InterPro"/>
</dbReference>
<protein>
    <submittedName>
        <fullName evidence="5">GntR family transcriptional regulator</fullName>
    </submittedName>
</protein>
<reference evidence="5 6" key="1">
    <citation type="submission" date="2019-03" db="EMBL/GenBank/DDBJ databases">
        <title>Ramlibacter rhizophilus CCTCC AB2015357, whole genome shotgun sequence.</title>
        <authorList>
            <person name="Zhang X."/>
            <person name="Feng G."/>
            <person name="Zhu H."/>
        </authorList>
    </citation>
    <scope>NUCLEOTIDE SEQUENCE [LARGE SCALE GENOMIC DNA]</scope>
    <source>
        <strain evidence="5 6">CCTCC AB2015357</strain>
    </source>
</reference>
<organism evidence="5 6">
    <name type="scientific">Ramlibacter rhizophilus</name>
    <dbReference type="NCBI Taxonomy" id="1781167"/>
    <lineage>
        <taxon>Bacteria</taxon>
        <taxon>Pseudomonadati</taxon>
        <taxon>Pseudomonadota</taxon>
        <taxon>Betaproteobacteria</taxon>
        <taxon>Burkholderiales</taxon>
        <taxon>Comamonadaceae</taxon>
        <taxon>Ramlibacter</taxon>
    </lineage>
</organism>
<dbReference type="EMBL" id="SMLL01000001">
    <property type="protein sequence ID" value="TFZ05073.1"/>
    <property type="molecule type" value="Genomic_DNA"/>
</dbReference>
<dbReference type="Proteomes" id="UP000297564">
    <property type="component" value="Unassembled WGS sequence"/>
</dbReference>
<dbReference type="OrthoDB" id="8584262at2"/>
<dbReference type="InterPro" id="IPR011663">
    <property type="entry name" value="UTRA"/>
</dbReference>
<dbReference type="SMART" id="SM00345">
    <property type="entry name" value="HTH_GNTR"/>
    <property type="match status" value="1"/>
</dbReference>
<dbReference type="PROSITE" id="PS50949">
    <property type="entry name" value="HTH_GNTR"/>
    <property type="match status" value="1"/>
</dbReference>
<dbReference type="SUPFAM" id="SSF64288">
    <property type="entry name" value="Chorismate lyase-like"/>
    <property type="match status" value="1"/>
</dbReference>
<dbReference type="SUPFAM" id="SSF46785">
    <property type="entry name" value="Winged helix' DNA-binding domain"/>
    <property type="match status" value="1"/>
</dbReference>
<comment type="caution">
    <text evidence="5">The sequence shown here is derived from an EMBL/GenBank/DDBJ whole genome shotgun (WGS) entry which is preliminary data.</text>
</comment>
<dbReference type="Gene3D" id="3.40.1410.10">
    <property type="entry name" value="Chorismate lyase-like"/>
    <property type="match status" value="1"/>
</dbReference>
<evidence type="ECO:0000313" key="5">
    <source>
        <dbReference type="EMBL" id="TFZ05073.1"/>
    </source>
</evidence>
<dbReference type="GO" id="GO:0045892">
    <property type="term" value="P:negative regulation of DNA-templated transcription"/>
    <property type="evidence" value="ECO:0007669"/>
    <property type="project" value="TreeGrafter"/>
</dbReference>
<keyword evidence="1" id="KW-0805">Transcription regulation</keyword>
<dbReference type="InterPro" id="IPR028978">
    <property type="entry name" value="Chorismate_lyase_/UTRA_dom_sf"/>
</dbReference>
<keyword evidence="6" id="KW-1185">Reference proteome</keyword>
<name>A0A4Z0C0L4_9BURK</name>
<accession>A0A4Z0C0L4</accession>